<evidence type="ECO:0000313" key="4">
    <source>
        <dbReference type="Proteomes" id="UP000243207"/>
    </source>
</evidence>
<dbReference type="InterPro" id="IPR016167">
    <property type="entry name" value="FAD-bd_PCMH_sub1"/>
</dbReference>
<accession>A0A1H1R6G9</accession>
<proteinExistence type="predicted"/>
<dbReference type="Proteomes" id="UP000243207">
    <property type="component" value="Chromosome I"/>
</dbReference>
<dbReference type="InterPro" id="IPR016166">
    <property type="entry name" value="FAD-bd_PCMH"/>
</dbReference>
<dbReference type="SUPFAM" id="SSF56176">
    <property type="entry name" value="FAD-binding/transporter-associated domain-like"/>
    <property type="match status" value="1"/>
</dbReference>
<evidence type="ECO:0000313" key="3">
    <source>
        <dbReference type="EMBL" id="SDS30529.1"/>
    </source>
</evidence>
<dbReference type="InterPro" id="IPR036318">
    <property type="entry name" value="FAD-bd_PCMH-like_sf"/>
</dbReference>
<dbReference type="InterPro" id="IPR016169">
    <property type="entry name" value="FAD-bd_PCMH_sub2"/>
</dbReference>
<dbReference type="SUPFAM" id="SSF55447">
    <property type="entry name" value="CO dehydrogenase flavoprotein C-terminal domain-like"/>
    <property type="match status" value="1"/>
</dbReference>
<dbReference type="SMART" id="SM01092">
    <property type="entry name" value="CO_deh_flav_C"/>
    <property type="match status" value="1"/>
</dbReference>
<evidence type="ECO:0000256" key="1">
    <source>
        <dbReference type="ARBA" id="ARBA00022827"/>
    </source>
</evidence>
<evidence type="ECO:0000259" key="2">
    <source>
        <dbReference type="PROSITE" id="PS51387"/>
    </source>
</evidence>
<organism evidence="3 4">
    <name type="scientific">Halopseudomonas xinjiangensis</name>
    <dbReference type="NCBI Taxonomy" id="487184"/>
    <lineage>
        <taxon>Bacteria</taxon>
        <taxon>Pseudomonadati</taxon>
        <taxon>Pseudomonadota</taxon>
        <taxon>Gammaproteobacteria</taxon>
        <taxon>Pseudomonadales</taxon>
        <taxon>Pseudomonadaceae</taxon>
        <taxon>Halopseudomonas</taxon>
    </lineage>
</organism>
<keyword evidence="1" id="KW-0285">Flavoprotein</keyword>
<dbReference type="PANTHER" id="PTHR42659:SF1">
    <property type="entry name" value="OXIDOREDUCTASE"/>
    <property type="match status" value="1"/>
</dbReference>
<dbReference type="PROSITE" id="PS51387">
    <property type="entry name" value="FAD_PCMH"/>
    <property type="match status" value="1"/>
</dbReference>
<dbReference type="RefSeq" id="WP_093392367.1">
    <property type="nucleotide sequence ID" value="NZ_LT629736.1"/>
</dbReference>
<dbReference type="OrthoDB" id="9814706at2"/>
<keyword evidence="1" id="KW-0274">FAD</keyword>
<protein>
    <submittedName>
        <fullName evidence="3">Xanthine dehydrogenase YagS FAD-binding subunit</fullName>
    </submittedName>
</protein>
<keyword evidence="4" id="KW-1185">Reference proteome</keyword>
<dbReference type="Gene3D" id="3.30.43.10">
    <property type="entry name" value="Uridine Diphospho-n-acetylenolpyruvylglucosamine Reductase, domain 2"/>
    <property type="match status" value="1"/>
</dbReference>
<dbReference type="GO" id="GO:0016491">
    <property type="term" value="F:oxidoreductase activity"/>
    <property type="evidence" value="ECO:0007669"/>
    <property type="project" value="InterPro"/>
</dbReference>
<dbReference type="InterPro" id="IPR051312">
    <property type="entry name" value="Diverse_Substr_Oxidored"/>
</dbReference>
<reference evidence="4" key="1">
    <citation type="submission" date="2016-10" db="EMBL/GenBank/DDBJ databases">
        <authorList>
            <person name="Varghese N."/>
            <person name="Submissions S."/>
        </authorList>
    </citation>
    <scope>NUCLEOTIDE SEQUENCE [LARGE SCALE GENOMIC DNA]</scope>
    <source>
        <strain evidence="4">NRRL B-51270</strain>
    </source>
</reference>
<dbReference type="Gene3D" id="3.30.465.10">
    <property type="match status" value="2"/>
</dbReference>
<dbReference type="EMBL" id="LT629736">
    <property type="protein sequence ID" value="SDS30529.1"/>
    <property type="molecule type" value="Genomic_DNA"/>
</dbReference>
<dbReference type="AlphaFoldDB" id="A0A1H1R6G9"/>
<feature type="domain" description="FAD-binding PCMH-type" evidence="2">
    <location>
        <begin position="1"/>
        <end position="220"/>
    </location>
</feature>
<gene>
    <name evidence="3" type="ORF">SAMN05216421_1281</name>
</gene>
<dbReference type="PANTHER" id="PTHR42659">
    <property type="entry name" value="XANTHINE DEHYDROGENASE SUBUNIT C-RELATED"/>
    <property type="match status" value="1"/>
</dbReference>
<dbReference type="Pfam" id="PF00941">
    <property type="entry name" value="FAD_binding_5"/>
    <property type="match status" value="1"/>
</dbReference>
<dbReference type="InterPro" id="IPR002346">
    <property type="entry name" value="Mopterin_DH_FAD-bd"/>
</dbReference>
<sequence>MNPFSYARPQQVDEAIRLFQPDSRYIAGGTNLLDLMKENVERPTQLIDITRLPLRGIEETAEGGLLIGALVSNSDLAWHPAVEERYPLLSQAILAGASAQLRNMASTGGNLLQRTRCYYFYDSTTPCNKREPGSGCGAREGLNRMHAILGHSEHCIAVHPSDMCIALAALNATVHVQGPQGERRLPMSGFHRLPGDHPERDNNLLDGELITAVELPAEDYSSHSAYLKVRDRASYAFAIVSVAAALDFDGDTIRSARLALGGVAHKPWRDPQAEAALVGKKADESAFDAAADILLHGAVGFDHNTFKIDLARRAIVRALSDSAKGAAR</sequence>
<dbReference type="InterPro" id="IPR036683">
    <property type="entry name" value="CO_DH_flav_C_dom_sf"/>
</dbReference>
<dbReference type="GO" id="GO:0071949">
    <property type="term" value="F:FAD binding"/>
    <property type="evidence" value="ECO:0007669"/>
    <property type="project" value="InterPro"/>
</dbReference>
<dbReference type="STRING" id="487184.SAMN05216421_1281"/>
<name>A0A1H1R6G9_9GAMM</name>
<dbReference type="Gene3D" id="3.30.390.50">
    <property type="entry name" value="CO dehydrogenase flavoprotein, C-terminal domain"/>
    <property type="match status" value="1"/>
</dbReference>
<dbReference type="InterPro" id="IPR005107">
    <property type="entry name" value="CO_DH_flav_C"/>
</dbReference>
<dbReference type="Pfam" id="PF03450">
    <property type="entry name" value="CO_deh_flav_C"/>
    <property type="match status" value="1"/>
</dbReference>